<comment type="similarity">
    <text evidence="2">Belongs to the IFI6/IFI27 family.</text>
</comment>
<dbReference type="PANTHER" id="PTHR16932:SF18">
    <property type="entry name" value="INTERFERON, ALPHA-INDUCIBLE PROTEIN 27-LIKE 2"/>
    <property type="match status" value="1"/>
</dbReference>
<sequence length="232" mass="23037">MQLPSVINTALTASRGIAGIGLVPPASVKDNTGNIPGWDAMKQINIDIPSNIREAASNAGKYAREKVADGANWAKDNTGNIPSLDAMKRINIDIPSNIRDAASNAGKYAREKVADGVDWAKENPGSAALGVAAVGGLAVVAAPAIVSSPMLAAAGFGPSGPVAGSLAAVAQSSIGNVAAGSMYATLQSAAMGGYGVAQVAGVVQSAGACIAAVAGAGAVMAQNKEEENKERR</sequence>
<keyword evidence="3" id="KW-0812">Transmembrane</keyword>
<keyword evidence="4" id="KW-1133">Transmembrane helix</keyword>
<evidence type="ECO:0000256" key="5">
    <source>
        <dbReference type="ARBA" id="ARBA00023136"/>
    </source>
</evidence>
<evidence type="ECO:0000256" key="2">
    <source>
        <dbReference type="ARBA" id="ARBA00007262"/>
    </source>
</evidence>
<accession>A0ABR3V0R6</accession>
<evidence type="ECO:0000256" key="1">
    <source>
        <dbReference type="ARBA" id="ARBA00004141"/>
    </source>
</evidence>
<reference evidence="6 7" key="1">
    <citation type="journal article" date="2024" name="Commun. Biol.">
        <title>Comparative genomic analysis of thermophilic fungi reveals convergent evolutionary adaptations and gene losses.</title>
        <authorList>
            <person name="Steindorff A.S."/>
            <person name="Aguilar-Pontes M.V."/>
            <person name="Robinson A.J."/>
            <person name="Andreopoulos B."/>
            <person name="LaButti K."/>
            <person name="Kuo A."/>
            <person name="Mondo S."/>
            <person name="Riley R."/>
            <person name="Otillar R."/>
            <person name="Haridas S."/>
            <person name="Lipzen A."/>
            <person name="Grimwood J."/>
            <person name="Schmutz J."/>
            <person name="Clum A."/>
            <person name="Reid I.D."/>
            <person name="Moisan M.C."/>
            <person name="Butler G."/>
            <person name="Nguyen T.T.M."/>
            <person name="Dewar K."/>
            <person name="Conant G."/>
            <person name="Drula E."/>
            <person name="Henrissat B."/>
            <person name="Hansel C."/>
            <person name="Singer S."/>
            <person name="Hutchinson M.I."/>
            <person name="de Vries R.P."/>
            <person name="Natvig D.O."/>
            <person name="Powell A.J."/>
            <person name="Tsang A."/>
            <person name="Grigoriev I.V."/>
        </authorList>
    </citation>
    <scope>NUCLEOTIDE SEQUENCE [LARGE SCALE GENOMIC DNA]</scope>
    <source>
        <strain evidence="6 7">CBS 620.91</strain>
    </source>
</reference>
<dbReference type="PANTHER" id="PTHR16932">
    <property type="entry name" value="INTERFERON ALPHA-INDUCIBLE PROTEIN 27"/>
    <property type="match status" value="1"/>
</dbReference>
<evidence type="ECO:0000313" key="7">
    <source>
        <dbReference type="Proteomes" id="UP001583172"/>
    </source>
</evidence>
<dbReference type="EMBL" id="JAZGSY010000693">
    <property type="protein sequence ID" value="KAL1835388.1"/>
    <property type="molecule type" value="Genomic_DNA"/>
</dbReference>
<comment type="subcellular location">
    <subcellularLocation>
        <location evidence="1">Membrane</location>
        <topology evidence="1">Multi-pass membrane protein</topology>
    </subcellularLocation>
</comment>
<protein>
    <submittedName>
        <fullName evidence="6">Uncharacterized protein</fullName>
    </submittedName>
</protein>
<evidence type="ECO:0000256" key="3">
    <source>
        <dbReference type="ARBA" id="ARBA00022692"/>
    </source>
</evidence>
<gene>
    <name evidence="6" type="ORF">VTJ49DRAFT_6821</name>
</gene>
<proteinExistence type="inferred from homology"/>
<evidence type="ECO:0000256" key="4">
    <source>
        <dbReference type="ARBA" id="ARBA00022989"/>
    </source>
</evidence>
<name>A0ABR3V0R6_HUMIN</name>
<dbReference type="Proteomes" id="UP001583172">
    <property type="component" value="Unassembled WGS sequence"/>
</dbReference>
<organism evidence="6 7">
    <name type="scientific">Humicola insolens</name>
    <name type="common">Soft-rot fungus</name>
    <dbReference type="NCBI Taxonomy" id="85995"/>
    <lineage>
        <taxon>Eukaryota</taxon>
        <taxon>Fungi</taxon>
        <taxon>Dikarya</taxon>
        <taxon>Ascomycota</taxon>
        <taxon>Pezizomycotina</taxon>
        <taxon>Sordariomycetes</taxon>
        <taxon>Sordariomycetidae</taxon>
        <taxon>Sordariales</taxon>
        <taxon>Chaetomiaceae</taxon>
        <taxon>Mycothermus</taxon>
    </lineage>
</organism>
<keyword evidence="7" id="KW-1185">Reference proteome</keyword>
<dbReference type="InterPro" id="IPR038213">
    <property type="entry name" value="IFI6/IFI27-like_sf"/>
</dbReference>
<evidence type="ECO:0000313" key="6">
    <source>
        <dbReference type="EMBL" id="KAL1835388.1"/>
    </source>
</evidence>
<comment type="caution">
    <text evidence="6">The sequence shown here is derived from an EMBL/GenBank/DDBJ whole genome shotgun (WGS) entry which is preliminary data.</text>
</comment>
<dbReference type="InterPro" id="IPR009311">
    <property type="entry name" value="IFI6/IFI27-like"/>
</dbReference>
<keyword evidence="5" id="KW-0472">Membrane</keyword>
<dbReference type="Pfam" id="PF06140">
    <property type="entry name" value="Ifi-6-16"/>
    <property type="match status" value="1"/>
</dbReference>
<dbReference type="Gene3D" id="6.10.110.10">
    <property type="match status" value="1"/>
</dbReference>